<feature type="non-terminal residue" evidence="1">
    <location>
        <position position="1"/>
    </location>
</feature>
<proteinExistence type="predicted"/>
<organism evidence="1 2">
    <name type="scientific">Trachymyrmex cornetzi</name>
    <dbReference type="NCBI Taxonomy" id="471704"/>
    <lineage>
        <taxon>Eukaryota</taxon>
        <taxon>Metazoa</taxon>
        <taxon>Ecdysozoa</taxon>
        <taxon>Arthropoda</taxon>
        <taxon>Hexapoda</taxon>
        <taxon>Insecta</taxon>
        <taxon>Pterygota</taxon>
        <taxon>Neoptera</taxon>
        <taxon>Endopterygota</taxon>
        <taxon>Hymenoptera</taxon>
        <taxon>Apocrita</taxon>
        <taxon>Aculeata</taxon>
        <taxon>Formicoidea</taxon>
        <taxon>Formicidae</taxon>
        <taxon>Myrmicinae</taxon>
        <taxon>Trachymyrmex</taxon>
    </lineage>
</organism>
<dbReference type="AlphaFoldDB" id="A0A151IQW9"/>
<gene>
    <name evidence="1" type="ORF">ALC57_19066</name>
</gene>
<dbReference type="Proteomes" id="UP000078492">
    <property type="component" value="Unassembled WGS sequence"/>
</dbReference>
<sequence>QLTNKKMEEMSIYYGLAIQRHADSIEDMRKAMWATFYHMTFTDENPQYSYCPKGPKSWCKWQQLKTVTQEASYKHSPAFDDEVAALIKPIYEDLSFEDLLERCLGANTQNNNESFNAMKVLNPSIKIMELMGVTIGPQAINFMETHDEARITKAEHCTTAASKEARVALRAARAEENDAFEEAEDLLYGAGIAD</sequence>
<reference evidence="1 2" key="1">
    <citation type="submission" date="2015-09" db="EMBL/GenBank/DDBJ databases">
        <title>Trachymyrmex cornetzi WGS genome.</title>
        <authorList>
            <person name="Nygaard S."/>
            <person name="Hu H."/>
            <person name="Boomsma J."/>
            <person name="Zhang G."/>
        </authorList>
    </citation>
    <scope>NUCLEOTIDE SEQUENCE [LARGE SCALE GENOMIC DNA]</scope>
    <source>
        <strain evidence="1">Tcor2-1</strain>
        <tissue evidence="1">Whole body</tissue>
    </source>
</reference>
<protein>
    <submittedName>
        <fullName evidence="1">Uncharacterized protein</fullName>
    </submittedName>
</protein>
<dbReference type="EMBL" id="KQ981159">
    <property type="protein sequence ID" value="KYN08830.1"/>
    <property type="molecule type" value="Genomic_DNA"/>
</dbReference>
<evidence type="ECO:0000313" key="1">
    <source>
        <dbReference type="EMBL" id="KYN08830.1"/>
    </source>
</evidence>
<name>A0A151IQW9_9HYME</name>
<evidence type="ECO:0000313" key="2">
    <source>
        <dbReference type="Proteomes" id="UP000078492"/>
    </source>
</evidence>
<accession>A0A151IQW9</accession>
<keyword evidence="2" id="KW-1185">Reference proteome</keyword>